<accession>A0A5J5AT04</accession>
<dbReference type="PANTHER" id="PTHR10694">
    <property type="entry name" value="LYSINE-SPECIFIC DEMETHYLASE"/>
    <property type="match status" value="1"/>
</dbReference>
<dbReference type="Pfam" id="PF02375">
    <property type="entry name" value="JmjN"/>
    <property type="match status" value="1"/>
</dbReference>
<feature type="domain" description="JmjN" evidence="2">
    <location>
        <begin position="88"/>
        <end position="129"/>
    </location>
</feature>
<proteinExistence type="predicted"/>
<dbReference type="InterPro" id="IPR003349">
    <property type="entry name" value="JmjN"/>
</dbReference>
<dbReference type="PROSITE" id="PS51183">
    <property type="entry name" value="JMJN"/>
    <property type="match status" value="1"/>
</dbReference>
<dbReference type="Pfam" id="PF02373">
    <property type="entry name" value="JmjC"/>
    <property type="match status" value="1"/>
</dbReference>
<evidence type="ECO:0000313" key="4">
    <source>
        <dbReference type="EMBL" id="KAA8533469.1"/>
    </source>
</evidence>
<dbReference type="Gene3D" id="2.60.120.650">
    <property type="entry name" value="Cupin"/>
    <property type="match status" value="1"/>
</dbReference>
<dbReference type="SMART" id="SM00545">
    <property type="entry name" value="JmjN"/>
    <property type="match status" value="1"/>
</dbReference>
<gene>
    <name evidence="4" type="ORF">F0562_031097</name>
</gene>
<dbReference type="OrthoDB" id="1678912at2759"/>
<dbReference type="GO" id="GO:0010468">
    <property type="term" value="P:regulation of gene expression"/>
    <property type="evidence" value="ECO:0007669"/>
    <property type="project" value="TreeGrafter"/>
</dbReference>
<dbReference type="GO" id="GO:0032452">
    <property type="term" value="F:histone demethylase activity"/>
    <property type="evidence" value="ECO:0007669"/>
    <property type="project" value="TreeGrafter"/>
</dbReference>
<dbReference type="Pfam" id="PF02928">
    <property type="entry name" value="zf-C5HC2"/>
    <property type="match status" value="1"/>
</dbReference>
<dbReference type="InterPro" id="IPR004198">
    <property type="entry name" value="Znf_C5HC2"/>
</dbReference>
<organism evidence="4 5">
    <name type="scientific">Nyssa sinensis</name>
    <dbReference type="NCBI Taxonomy" id="561372"/>
    <lineage>
        <taxon>Eukaryota</taxon>
        <taxon>Viridiplantae</taxon>
        <taxon>Streptophyta</taxon>
        <taxon>Embryophyta</taxon>
        <taxon>Tracheophyta</taxon>
        <taxon>Spermatophyta</taxon>
        <taxon>Magnoliopsida</taxon>
        <taxon>eudicotyledons</taxon>
        <taxon>Gunneridae</taxon>
        <taxon>Pentapetalae</taxon>
        <taxon>asterids</taxon>
        <taxon>Cornales</taxon>
        <taxon>Nyssaceae</taxon>
        <taxon>Nyssa</taxon>
    </lineage>
</organism>
<evidence type="ECO:0000256" key="1">
    <source>
        <dbReference type="SAM" id="MobiDB-lite"/>
    </source>
</evidence>
<dbReference type="GO" id="GO:0000785">
    <property type="term" value="C:chromatin"/>
    <property type="evidence" value="ECO:0007669"/>
    <property type="project" value="TreeGrafter"/>
</dbReference>
<dbReference type="Proteomes" id="UP000325577">
    <property type="component" value="Linkage Group LG18"/>
</dbReference>
<evidence type="ECO:0008006" key="6">
    <source>
        <dbReference type="Google" id="ProtNLM"/>
    </source>
</evidence>
<dbReference type="AlphaFoldDB" id="A0A5J5AT04"/>
<reference evidence="4 5" key="1">
    <citation type="submission" date="2019-09" db="EMBL/GenBank/DDBJ databases">
        <title>A chromosome-level genome assembly of the Chinese tupelo Nyssa sinensis.</title>
        <authorList>
            <person name="Yang X."/>
            <person name="Kang M."/>
            <person name="Yang Y."/>
            <person name="Xiong H."/>
            <person name="Wang M."/>
            <person name="Zhang Z."/>
            <person name="Wang Z."/>
            <person name="Wu H."/>
            <person name="Ma T."/>
            <person name="Liu J."/>
            <person name="Xi Z."/>
        </authorList>
    </citation>
    <scope>NUCLEOTIDE SEQUENCE [LARGE SCALE GENOMIC DNA]</scope>
    <source>
        <strain evidence="4">J267</strain>
        <tissue evidence="4">Leaf</tissue>
    </source>
</reference>
<evidence type="ECO:0000313" key="5">
    <source>
        <dbReference type="Proteomes" id="UP000325577"/>
    </source>
</evidence>
<dbReference type="SMART" id="SM00558">
    <property type="entry name" value="JmjC"/>
    <property type="match status" value="1"/>
</dbReference>
<dbReference type="InterPro" id="IPR003347">
    <property type="entry name" value="JmjC_dom"/>
</dbReference>
<feature type="domain" description="JmjC" evidence="3">
    <location>
        <begin position="233"/>
        <end position="416"/>
    </location>
</feature>
<dbReference type="PANTHER" id="PTHR10694:SF121">
    <property type="entry name" value="LYSINE-SPECIFIC DEMETHYLASE JMJ706-LIKE"/>
    <property type="match status" value="1"/>
</dbReference>
<keyword evidence="5" id="KW-1185">Reference proteome</keyword>
<feature type="compositionally biased region" description="Basic and acidic residues" evidence="1">
    <location>
        <begin position="574"/>
        <end position="583"/>
    </location>
</feature>
<dbReference type="SUPFAM" id="SSF51197">
    <property type="entry name" value="Clavaminate synthase-like"/>
    <property type="match status" value="1"/>
</dbReference>
<evidence type="ECO:0000259" key="3">
    <source>
        <dbReference type="PROSITE" id="PS51184"/>
    </source>
</evidence>
<feature type="region of interest" description="Disordered" evidence="1">
    <location>
        <begin position="565"/>
        <end position="615"/>
    </location>
</feature>
<protein>
    <recommendedName>
        <fullName evidence="6">JmjC domain-containing protein</fullName>
    </recommendedName>
</protein>
<evidence type="ECO:0000259" key="2">
    <source>
        <dbReference type="PROSITE" id="PS51183"/>
    </source>
</evidence>
<sequence>MIKLNWYRRTDHATETLVEAGDCLPEEKDKLAKEKYKRLPKIESAIAPDIIPLSVSDGSFYGKESSSKRKADKFYTADSEWTDKMSECPVYHPSKEEFGDPLVYVQKIAPEASKYGICKIVSPLNSSVPAGVVLKKERSGFKFTTEVQPLRLAEWDMNGKVTFSMRGRDYSLRDFEKMANKAVSRRYCISGCLPSAYIEREFWNEMSRGKRRRTVEYGVNVDGSAFSCAPNDQLGSSKWNLKILPRLPKSTLRLLEISIPGVTDPMLYIGMLFSMFAWHVEDHFLYSINYHHCGAPKTWYGVPSHAALEFEKVVQRHVYSPDILSTPGEDGAFDVLVEKTTMFPPNILLQHDVPVYKAVQMPGEFVITFPRSYHEGFSHAASQRYALLSRMPIVPYEELLCKEAMLLSNSSSHEDYSFSDSVSFCVKVSFASLIRLRHCARWCLRRLGASLNVTPDSEGTIFCSLCKRDCYVAHIMCNCCIIPICLFHDIEFCNCPCGRNRVLWVRENVLEMEAVAKIFEQEKGVLEEVEQQEKLESALWMQNMIPSIIDKYTPYCKIKPFEHQNCGSSGLESSRVKQRDSVKVKKRTLKNVTAPKLSEQQTSENDQSLDGLNED</sequence>
<dbReference type="EMBL" id="CM018041">
    <property type="protein sequence ID" value="KAA8533469.1"/>
    <property type="molecule type" value="Genomic_DNA"/>
</dbReference>
<name>A0A5J5AT04_9ASTE</name>
<feature type="compositionally biased region" description="Polar residues" evidence="1">
    <location>
        <begin position="598"/>
        <end position="615"/>
    </location>
</feature>
<dbReference type="GO" id="GO:0005634">
    <property type="term" value="C:nucleus"/>
    <property type="evidence" value="ECO:0007669"/>
    <property type="project" value="TreeGrafter"/>
</dbReference>
<dbReference type="PROSITE" id="PS51184">
    <property type="entry name" value="JMJC"/>
    <property type="match status" value="1"/>
</dbReference>